<dbReference type="Proteomes" id="UP001295423">
    <property type="component" value="Unassembled WGS sequence"/>
</dbReference>
<organism evidence="3 4">
    <name type="scientific">Cylindrotheca closterium</name>
    <dbReference type="NCBI Taxonomy" id="2856"/>
    <lineage>
        <taxon>Eukaryota</taxon>
        <taxon>Sar</taxon>
        <taxon>Stramenopiles</taxon>
        <taxon>Ochrophyta</taxon>
        <taxon>Bacillariophyta</taxon>
        <taxon>Bacillariophyceae</taxon>
        <taxon>Bacillariophycidae</taxon>
        <taxon>Bacillariales</taxon>
        <taxon>Bacillariaceae</taxon>
        <taxon>Cylindrotheca</taxon>
    </lineage>
</organism>
<evidence type="ECO:0000256" key="2">
    <source>
        <dbReference type="SAM" id="MobiDB-lite"/>
    </source>
</evidence>
<evidence type="ECO:0000313" key="4">
    <source>
        <dbReference type="Proteomes" id="UP001295423"/>
    </source>
</evidence>
<feature type="region of interest" description="Disordered" evidence="2">
    <location>
        <begin position="152"/>
        <end position="248"/>
    </location>
</feature>
<feature type="compositionally biased region" description="Polar residues" evidence="2">
    <location>
        <begin position="695"/>
        <end position="707"/>
    </location>
</feature>
<evidence type="ECO:0000256" key="1">
    <source>
        <dbReference type="SAM" id="Coils"/>
    </source>
</evidence>
<feature type="region of interest" description="Disordered" evidence="2">
    <location>
        <begin position="290"/>
        <end position="310"/>
    </location>
</feature>
<gene>
    <name evidence="3" type="ORF">CYCCA115_LOCUS12364</name>
</gene>
<feature type="coiled-coil region" evidence="1">
    <location>
        <begin position="561"/>
        <end position="683"/>
    </location>
</feature>
<evidence type="ECO:0000313" key="3">
    <source>
        <dbReference type="EMBL" id="CAJ1949985.1"/>
    </source>
</evidence>
<dbReference type="EMBL" id="CAKOGP040001759">
    <property type="protein sequence ID" value="CAJ1949985.1"/>
    <property type="molecule type" value="Genomic_DNA"/>
</dbReference>
<keyword evidence="4" id="KW-1185">Reference proteome</keyword>
<feature type="compositionally biased region" description="Basic and acidic residues" evidence="2">
    <location>
        <begin position="161"/>
        <end position="182"/>
    </location>
</feature>
<feature type="coiled-coil region" evidence="1">
    <location>
        <begin position="263"/>
        <end position="290"/>
    </location>
</feature>
<feature type="region of interest" description="Disordered" evidence="2">
    <location>
        <begin position="688"/>
        <end position="707"/>
    </location>
</feature>
<dbReference type="AlphaFoldDB" id="A0AAD2JH46"/>
<reference evidence="3" key="1">
    <citation type="submission" date="2023-08" db="EMBL/GenBank/DDBJ databases">
        <authorList>
            <person name="Audoor S."/>
            <person name="Bilcke G."/>
        </authorList>
    </citation>
    <scope>NUCLEOTIDE SEQUENCE</scope>
</reference>
<sequence length="815" mass="93940">MERYFQKRVAPCGANLNASLRNGCIRLEFPTKQMQRAALKLDGSLIGNGRRISLQKWIANEKVISHEDDNNFPKRNRPTYAVVVKNLNPTNKILFDLECYFANRIGLDRNDLHASRMKSGQKILLELPSRQKQEAALRLDGSLMGSHTMEVQEWRGGGLPKNRENESSVTDKQESDPLKEDLGSSSDVGDGDSLLSSPSKSLSLKPTENKDNESTRKKKQDASSEIFGEPLESVQSPSPVEIESKDRLQSAANEHIKVLSAANSKYEKRIADQFSKIEELQAQLKNYQLQERSPRKEQLGRNECPNDMSESRLTTLCHEKDAQLRNRQSEIIALKASLRDAVAARNRQEQAIRVQNTNTMERLNNLKEKKDAEIKSYVSNVQSLETKLKEAATLNHQKEQMINILNHNVKMADEQIRNLQNGMGNTRDEELLRMQYRKKDFELKGLKKQVILLKQDLVDTIALKDDATMQCKRKDHDIDILTKQVVRLKQNLADTVRRKDDAQAKFEKRIAEERTWNAQLEGQLSRKTPLSPGKIALTGKLSPQGNEVDLSKRLEILKKDKVESIRKLKIVQTEKEEMQRELEDARKDVDDISRLLQDKEENLRRELRLMEDDMEGYRRDLKAAEKVIDELYNRLKKKDEDMQANKIKVVRQRAQISSLQVKLKQRDQSLESLKETIRKMKEEMTLNKDPDNKYHTTTKVEPTPRQQDATVTELEAKLFNVIQDQNVLLAENQSLRRDKQDMQRTISTIEANNEEENEQLREEIEQMKMNQAMELGLMEGSDLSEEVASLKEELEKAYRRMEEMEKNGLNGNATT</sequence>
<feature type="coiled-coil region" evidence="1">
    <location>
        <begin position="732"/>
        <end position="807"/>
    </location>
</feature>
<protein>
    <submittedName>
        <fullName evidence="3">Uncharacterized protein</fullName>
    </submittedName>
</protein>
<name>A0AAD2JH46_9STRA</name>
<feature type="compositionally biased region" description="Low complexity" evidence="2">
    <location>
        <begin position="183"/>
        <end position="204"/>
    </location>
</feature>
<accession>A0AAD2JH46</accession>
<feature type="coiled-coil region" evidence="1">
    <location>
        <begin position="478"/>
        <end position="505"/>
    </location>
</feature>
<proteinExistence type="predicted"/>
<keyword evidence="1" id="KW-0175">Coiled coil</keyword>
<feature type="coiled-coil region" evidence="1">
    <location>
        <begin position="360"/>
        <end position="422"/>
    </location>
</feature>
<comment type="caution">
    <text evidence="3">The sequence shown here is derived from an EMBL/GenBank/DDBJ whole genome shotgun (WGS) entry which is preliminary data.</text>
</comment>